<feature type="domain" description="KAP NTPase" evidence="2">
    <location>
        <begin position="226"/>
        <end position="521"/>
    </location>
</feature>
<proteinExistence type="predicted"/>
<keyword evidence="1" id="KW-0812">Transmembrane</keyword>
<keyword evidence="1" id="KW-1133">Transmembrane helix</keyword>
<dbReference type="AlphaFoldDB" id="A0A2S5DLY8"/>
<organism evidence="3 4">
    <name type="scientific">Chromobacterium alticapitis</name>
    <dbReference type="NCBI Taxonomy" id="2073169"/>
    <lineage>
        <taxon>Bacteria</taxon>
        <taxon>Pseudomonadati</taxon>
        <taxon>Pseudomonadota</taxon>
        <taxon>Betaproteobacteria</taxon>
        <taxon>Neisseriales</taxon>
        <taxon>Chromobacteriaceae</taxon>
        <taxon>Chromobacterium</taxon>
    </lineage>
</organism>
<feature type="transmembrane region" description="Helical" evidence="1">
    <location>
        <begin position="16"/>
        <end position="37"/>
    </location>
</feature>
<accession>A0A2S5DLY8</accession>
<dbReference type="Gene3D" id="3.40.50.300">
    <property type="entry name" value="P-loop containing nucleotide triphosphate hydrolases"/>
    <property type="match status" value="1"/>
</dbReference>
<dbReference type="InterPro" id="IPR011646">
    <property type="entry name" value="KAP_P-loop"/>
</dbReference>
<dbReference type="EMBL" id="PQWB01000003">
    <property type="protein sequence ID" value="POZ64031.1"/>
    <property type="molecule type" value="Genomic_DNA"/>
</dbReference>
<evidence type="ECO:0000313" key="4">
    <source>
        <dbReference type="Proteomes" id="UP000237082"/>
    </source>
</evidence>
<feature type="transmembrane region" description="Helical" evidence="1">
    <location>
        <begin position="159"/>
        <end position="178"/>
    </location>
</feature>
<reference evidence="4" key="1">
    <citation type="submission" date="2018-02" db="EMBL/GenBank/DDBJ databases">
        <authorList>
            <person name="O'Hara-Hanley K."/>
            <person name="Soby S."/>
        </authorList>
    </citation>
    <scope>NUCLEOTIDE SEQUENCE [LARGE SCALE GENOMIC DNA]</scope>
    <source>
        <strain evidence="4">MWU14-2602</strain>
    </source>
</reference>
<dbReference type="Pfam" id="PF07693">
    <property type="entry name" value="KAP_NTPase"/>
    <property type="match status" value="1"/>
</dbReference>
<gene>
    <name evidence="3" type="ORF">C2I19_00240</name>
</gene>
<dbReference type="SUPFAM" id="SSF52540">
    <property type="entry name" value="P-loop containing nucleoside triphosphate hydrolases"/>
    <property type="match status" value="1"/>
</dbReference>
<evidence type="ECO:0000256" key="1">
    <source>
        <dbReference type="SAM" id="Phobius"/>
    </source>
</evidence>
<keyword evidence="1" id="KW-0472">Membrane</keyword>
<sequence length="986" mass="115907">MTAHDPTPTKPNYHNWVKFFCISFFLAFSGSFVLFVIRKRMNLMEWSLFFDQLYVRWHIWQFTLLVLIILPLLVKLCAQAQIESYCEPSIKSLSKLIFNCFPLLNKIRVYILSRRFDLWTSATIGLFCALVLSNNLNFEILFNTKHNREEPFLDINADYWTLLYGLLLPLGLLMLNLWDSAIDKINQCDPNRLKKSAANRDCIQTDSPIETNDSDLFGWKEKAEVFSKAVLAAPDGTAFGVEAPWGTGKTSFINLCEWNWQKPCIVYRFEILKYVGSTNLIKEFVLSLFDQLEKTHYLPELRGAIQGYLAGLQGTLELNGGPLKITLKSQPNSIEDALQQIAAQLERRLQKNIRIIVVIDDLDRVAPENVRDLLFALHKCFALPRLRYVLCYDQQQLAHKAELHRQHGGDLASQTLYEFLDKFVSGKIYLHSTYHGLESHVKKLLLTKSKSNFDTTSVWNSFVEEIFTVGVLALLKEIDFKYPNETGYSIKSINTIRFEKNHIYWSMLGNIRQLNWLFNQINLCLQKGIDLKKHEFNARDLVYLLLLQQLFPDLFRRIRAQAHSGEYLSLCKKNENNEQDVSELDIFIQTEQERYHENPWAKAAIEALLRDLFTQNNKYKITSNTSKSDYRATDGYRLPTYFNLLLQEKIPPLHSSGAYLVWIKKKWREGDITLEHLLSDDVLKQHNDKSDDWNDENEYSLWEFLFEKFEQYTIPEQDVLSIEFLKSLPRFESPPQENFIKSRVDMANIIASTTRRVTLENKQDLAQSIINRIWFQRNYGLLEQSNSILSLLGWQDAMVIYQKLQDSGLNGILRNFIQREFWEKFNAAYPRMEPFGKLKELEIALKGNRKNDKLQQYSNPRRWLVKHWEKMYYLTALGPDSEAREKNHEEIENLLFKKYWGESNPNEEQLCWWMDYILYNTPLNGINNNYQLPHKEFNIKLQKYANKHTSLIKKLQEKHYQSESEFNEFTTAMNKLCGMPWHELQT</sequence>
<comment type="caution">
    <text evidence="3">The sequence shown here is derived from an EMBL/GenBank/DDBJ whole genome shotgun (WGS) entry which is preliminary data.</text>
</comment>
<evidence type="ECO:0000259" key="2">
    <source>
        <dbReference type="Pfam" id="PF07693"/>
    </source>
</evidence>
<dbReference type="Proteomes" id="UP000237082">
    <property type="component" value="Unassembled WGS sequence"/>
</dbReference>
<evidence type="ECO:0000313" key="3">
    <source>
        <dbReference type="EMBL" id="POZ64031.1"/>
    </source>
</evidence>
<feature type="transmembrane region" description="Helical" evidence="1">
    <location>
        <begin position="57"/>
        <end position="74"/>
    </location>
</feature>
<feature type="transmembrane region" description="Helical" evidence="1">
    <location>
        <begin position="118"/>
        <end position="138"/>
    </location>
</feature>
<name>A0A2S5DLY8_9NEIS</name>
<dbReference type="InterPro" id="IPR027417">
    <property type="entry name" value="P-loop_NTPase"/>
</dbReference>
<protein>
    <recommendedName>
        <fullName evidence="2">KAP NTPase domain-containing protein</fullName>
    </recommendedName>
</protein>
<keyword evidence="4" id="KW-1185">Reference proteome</keyword>